<feature type="domain" description="Cytochrome c assembly protein" evidence="7">
    <location>
        <begin position="546"/>
        <end position="743"/>
    </location>
</feature>
<dbReference type="GO" id="GO:0020037">
    <property type="term" value="F:heme binding"/>
    <property type="evidence" value="ECO:0007669"/>
    <property type="project" value="InterPro"/>
</dbReference>
<organism evidence="9 10">
    <name type="scientific">Hoylesella timonensis</name>
    <dbReference type="NCBI Taxonomy" id="386414"/>
    <lineage>
        <taxon>Bacteria</taxon>
        <taxon>Pseudomonadati</taxon>
        <taxon>Bacteroidota</taxon>
        <taxon>Bacteroidia</taxon>
        <taxon>Bacteroidales</taxon>
        <taxon>Prevotellaceae</taxon>
        <taxon>Hoylesella</taxon>
    </lineage>
</organism>
<feature type="transmembrane region" description="Helical" evidence="6">
    <location>
        <begin position="232"/>
        <end position="249"/>
    </location>
</feature>
<proteinExistence type="predicted"/>
<evidence type="ECO:0000256" key="6">
    <source>
        <dbReference type="SAM" id="Phobius"/>
    </source>
</evidence>
<feature type="transmembrane region" description="Helical" evidence="6">
    <location>
        <begin position="715"/>
        <end position="735"/>
    </location>
</feature>
<feature type="transmembrane region" description="Helical" evidence="6">
    <location>
        <begin position="38"/>
        <end position="61"/>
    </location>
</feature>
<feature type="transmembrane region" description="Helical" evidence="6">
    <location>
        <begin position="519"/>
        <end position="539"/>
    </location>
</feature>
<evidence type="ECO:0000259" key="7">
    <source>
        <dbReference type="Pfam" id="PF01578"/>
    </source>
</evidence>
<name>A0A2K0XDM3_9BACT</name>
<dbReference type="InterPro" id="IPR045062">
    <property type="entry name" value="Cyt_c_biogenesis_CcsA/CcmC"/>
</dbReference>
<protein>
    <submittedName>
        <fullName evidence="9">Cytochrome c assembly protein</fullName>
    </submittedName>
</protein>
<accession>A0A2K0XDM3</accession>
<dbReference type="GO" id="GO:0017004">
    <property type="term" value="P:cytochrome complex assembly"/>
    <property type="evidence" value="ECO:0007669"/>
    <property type="project" value="UniProtKB-KW"/>
</dbReference>
<reference evidence="9 10" key="1">
    <citation type="submission" date="2017-03" db="EMBL/GenBank/DDBJ databases">
        <authorList>
            <person name="Afonso C.L."/>
            <person name="Miller P.J."/>
            <person name="Scott M.A."/>
            <person name="Spackman E."/>
            <person name="Goraichik I."/>
            <person name="Dimitrov K.M."/>
            <person name="Suarez D.L."/>
            <person name="Swayne D.E."/>
        </authorList>
    </citation>
    <scope>NUCLEOTIDE SEQUENCE [LARGE SCALE GENOMIC DNA]</scope>
    <source>
        <strain evidence="9 10">DNF00076</strain>
    </source>
</reference>
<dbReference type="Pfam" id="PF05140">
    <property type="entry name" value="ResB"/>
    <property type="match status" value="1"/>
</dbReference>
<dbReference type="InterPro" id="IPR002541">
    <property type="entry name" value="Cyt_c_assembly"/>
</dbReference>
<dbReference type="AlphaFoldDB" id="A0A2K0XDM3"/>
<evidence type="ECO:0000256" key="5">
    <source>
        <dbReference type="ARBA" id="ARBA00023136"/>
    </source>
</evidence>
<feature type="transmembrane region" description="Helical" evidence="6">
    <location>
        <begin position="551"/>
        <end position="567"/>
    </location>
</feature>
<feature type="transmembrane region" description="Helical" evidence="6">
    <location>
        <begin position="572"/>
        <end position="591"/>
    </location>
</feature>
<evidence type="ECO:0000259" key="8">
    <source>
        <dbReference type="Pfam" id="PF05140"/>
    </source>
</evidence>
<keyword evidence="2 6" id="KW-0812">Transmembrane</keyword>
<comment type="subcellular location">
    <subcellularLocation>
        <location evidence="1">Membrane</location>
        <topology evidence="1">Multi-pass membrane protein</topology>
    </subcellularLocation>
</comment>
<feature type="transmembrane region" description="Helical" evidence="6">
    <location>
        <begin position="7"/>
        <end position="26"/>
    </location>
</feature>
<evidence type="ECO:0000256" key="1">
    <source>
        <dbReference type="ARBA" id="ARBA00004141"/>
    </source>
</evidence>
<dbReference type="Pfam" id="PF01578">
    <property type="entry name" value="Cytochrom_C_asm"/>
    <property type="match status" value="1"/>
</dbReference>
<dbReference type="EMBL" id="NBAX01000010">
    <property type="protein sequence ID" value="PNP92641.1"/>
    <property type="molecule type" value="Genomic_DNA"/>
</dbReference>
<feature type="transmembrane region" description="Helical" evidence="6">
    <location>
        <begin position="657"/>
        <end position="679"/>
    </location>
</feature>
<feature type="transmembrane region" description="Helical" evidence="6">
    <location>
        <begin position="190"/>
        <end position="211"/>
    </location>
</feature>
<feature type="transmembrane region" description="Helical" evidence="6">
    <location>
        <begin position="73"/>
        <end position="91"/>
    </location>
</feature>
<dbReference type="PANTHER" id="PTHR30071">
    <property type="entry name" value="HEME EXPORTER PROTEIN C"/>
    <property type="match status" value="1"/>
</dbReference>
<sequence length="746" mass="83982">MKKRLTNISFGLLSLTIIVLAAASFMDKRYGTQLTHKYIYGSWAFLALWMMLAISSMFAILRYWHAVMRHSLIFLHVSFAVILLGAGMTFLTGKQGDIYLHNGQPANSFIIKDGKQQRLPFNMKLCKFNIEYYAGTDSPMDFVSHVVFSDGDEQQVSMNNIAKKQHYRFYQSGYDTESGWVHLSVSYDPLGITVTYCGYVMLLLSIIAFLADPRGGFRRTIRQVMKKESVKAKVVVLALLLLVPMKMLSSSNIPLPKTLPAALAERFGDLYVYHCGRICPMQTMARDLTIKLYGSDSYRGYTAEQVLVGWLLYPTDWVEQPMIKVSGGCVKKALNANGRYVSWMDYTSDTQGFKLSSLIEQMNKGSLSNNEARDVAAAYEKYNIIASLMSGQAVRMFPVKEAGSLRWMAQGDQLPEGLGQDEWLFIKRSTDYVMELALAQDNAGVEKVLQKIREYQQKKAGTVLPSDNRFKAEKIYNSLQFSFPMAILLIVAGILFYIMTARNLLRNKPQQRSLMRCGALLLALSACFLLVVIALRGYVGGHMPLSNGFETMQFMALCMLVIALPLGKRIPFFLPFGLMAAGLALMVSMLGERNPQITTLMPVLASPLLSIHVILVMLSYSLFAFLFFNGVTALIMNRMGSSTSILHRLTDISRIMLYPAVFLLAVGIFTGAVWANVSWGRYWGWDPKETWALITMLVYSLTFHEQSLPAFRRPIFLHVYIVLAFLTVLMTYFGVNYVLGGMHSYA</sequence>
<keyword evidence="4 6" id="KW-1133">Transmembrane helix</keyword>
<evidence type="ECO:0000313" key="10">
    <source>
        <dbReference type="Proteomes" id="UP000236634"/>
    </source>
</evidence>
<feature type="domain" description="ResB-like" evidence="8">
    <location>
        <begin position="71"/>
        <end position="178"/>
    </location>
</feature>
<evidence type="ECO:0000256" key="3">
    <source>
        <dbReference type="ARBA" id="ARBA00022748"/>
    </source>
</evidence>
<feature type="transmembrane region" description="Helical" evidence="6">
    <location>
        <begin position="611"/>
        <end position="636"/>
    </location>
</feature>
<dbReference type="InterPro" id="IPR007816">
    <property type="entry name" value="ResB-like_domain"/>
</dbReference>
<dbReference type="GO" id="GO:0005886">
    <property type="term" value="C:plasma membrane"/>
    <property type="evidence" value="ECO:0007669"/>
    <property type="project" value="TreeGrafter"/>
</dbReference>
<keyword evidence="3" id="KW-0201">Cytochrome c-type biogenesis</keyword>
<evidence type="ECO:0000313" key="9">
    <source>
        <dbReference type="EMBL" id="PNP92641.1"/>
    </source>
</evidence>
<comment type="caution">
    <text evidence="9">The sequence shown here is derived from an EMBL/GenBank/DDBJ whole genome shotgun (WGS) entry which is preliminary data.</text>
</comment>
<dbReference type="Proteomes" id="UP000236634">
    <property type="component" value="Unassembled WGS sequence"/>
</dbReference>
<dbReference type="RefSeq" id="WP_103003983.1">
    <property type="nucleotide sequence ID" value="NZ_NBAX01000010.1"/>
</dbReference>
<evidence type="ECO:0000256" key="2">
    <source>
        <dbReference type="ARBA" id="ARBA00022692"/>
    </source>
</evidence>
<feature type="transmembrane region" description="Helical" evidence="6">
    <location>
        <begin position="479"/>
        <end position="498"/>
    </location>
</feature>
<keyword evidence="5 6" id="KW-0472">Membrane</keyword>
<dbReference type="PANTHER" id="PTHR30071:SF1">
    <property type="entry name" value="CYTOCHROME B_B6 PROTEIN-RELATED"/>
    <property type="match status" value="1"/>
</dbReference>
<evidence type="ECO:0000256" key="4">
    <source>
        <dbReference type="ARBA" id="ARBA00022989"/>
    </source>
</evidence>
<gene>
    <name evidence="9" type="ORF">BFS16_10940</name>
</gene>